<dbReference type="HAMAP" id="MF_00171">
    <property type="entry name" value="TruA"/>
    <property type="match status" value="1"/>
</dbReference>
<dbReference type="PANTHER" id="PTHR11142:SF0">
    <property type="entry name" value="TRNA PSEUDOURIDINE SYNTHASE-LIKE 1"/>
    <property type="match status" value="1"/>
</dbReference>
<dbReference type="InterPro" id="IPR001406">
    <property type="entry name" value="PsdUridine_synth_TruA"/>
</dbReference>
<organism evidence="9 10">
    <name type="scientific">Amnibacterium kyonggiense</name>
    <dbReference type="NCBI Taxonomy" id="595671"/>
    <lineage>
        <taxon>Bacteria</taxon>
        <taxon>Bacillati</taxon>
        <taxon>Actinomycetota</taxon>
        <taxon>Actinomycetes</taxon>
        <taxon>Micrococcales</taxon>
        <taxon>Microbacteriaceae</taxon>
        <taxon>Amnibacterium</taxon>
    </lineage>
</organism>
<name>A0A4R7FR92_9MICO</name>
<dbReference type="InterPro" id="IPR020103">
    <property type="entry name" value="PsdUridine_synth_cat_dom_sf"/>
</dbReference>
<feature type="active site" description="Nucleophile" evidence="4 5">
    <location>
        <position position="55"/>
    </location>
</feature>
<keyword evidence="2 4" id="KW-0819">tRNA processing</keyword>
<gene>
    <name evidence="4" type="primary">truA</name>
    <name evidence="9" type="ORF">CLV52_0713</name>
</gene>
<dbReference type="PIRSF" id="PIRSF001430">
    <property type="entry name" value="tRNA_psdUrid_synth"/>
    <property type="match status" value="1"/>
</dbReference>
<dbReference type="GO" id="GO:0003723">
    <property type="term" value="F:RNA binding"/>
    <property type="evidence" value="ECO:0007669"/>
    <property type="project" value="InterPro"/>
</dbReference>
<feature type="domain" description="Pseudouridine synthase I TruA alpha/beta" evidence="8">
    <location>
        <begin position="161"/>
        <end position="263"/>
    </location>
</feature>
<feature type="binding site" evidence="4 6">
    <location>
        <position position="127"/>
    </location>
    <ligand>
        <name>substrate</name>
    </ligand>
</feature>
<dbReference type="GO" id="GO:0031119">
    <property type="term" value="P:tRNA pseudouridine synthesis"/>
    <property type="evidence" value="ECO:0007669"/>
    <property type="project" value="UniProtKB-UniRule"/>
</dbReference>
<dbReference type="SUPFAM" id="SSF55120">
    <property type="entry name" value="Pseudouridine synthase"/>
    <property type="match status" value="1"/>
</dbReference>
<dbReference type="AlphaFoldDB" id="A0A4R7FR92"/>
<dbReference type="EMBL" id="SOAM01000001">
    <property type="protein sequence ID" value="TDS80159.1"/>
    <property type="molecule type" value="Genomic_DNA"/>
</dbReference>
<evidence type="ECO:0000259" key="8">
    <source>
        <dbReference type="Pfam" id="PF01416"/>
    </source>
</evidence>
<dbReference type="Gene3D" id="3.30.70.660">
    <property type="entry name" value="Pseudouridine synthase I, catalytic domain, C-terminal subdomain"/>
    <property type="match status" value="1"/>
</dbReference>
<reference evidence="9 10" key="1">
    <citation type="submission" date="2019-03" db="EMBL/GenBank/DDBJ databases">
        <title>Genomic Encyclopedia of Archaeal and Bacterial Type Strains, Phase II (KMG-II): from individual species to whole genera.</title>
        <authorList>
            <person name="Goeker M."/>
        </authorList>
    </citation>
    <scope>NUCLEOTIDE SEQUENCE [LARGE SCALE GENOMIC DNA]</scope>
    <source>
        <strain evidence="9 10">DSM 24782</strain>
    </source>
</reference>
<proteinExistence type="inferred from homology"/>
<evidence type="ECO:0000256" key="5">
    <source>
        <dbReference type="PIRSR" id="PIRSR001430-1"/>
    </source>
</evidence>
<dbReference type="CDD" id="cd02570">
    <property type="entry name" value="PseudoU_synth_EcTruA"/>
    <property type="match status" value="1"/>
</dbReference>
<keyword evidence="3 4" id="KW-0413">Isomerase</keyword>
<evidence type="ECO:0000256" key="7">
    <source>
        <dbReference type="RuleBase" id="RU003792"/>
    </source>
</evidence>
<dbReference type="Gene3D" id="3.30.70.580">
    <property type="entry name" value="Pseudouridine synthase I, catalytic domain, N-terminal subdomain"/>
    <property type="match status" value="1"/>
</dbReference>
<dbReference type="PANTHER" id="PTHR11142">
    <property type="entry name" value="PSEUDOURIDYLATE SYNTHASE"/>
    <property type="match status" value="1"/>
</dbReference>
<comment type="catalytic activity">
    <reaction evidence="4 7">
        <text>uridine(38/39/40) in tRNA = pseudouridine(38/39/40) in tRNA</text>
        <dbReference type="Rhea" id="RHEA:22376"/>
        <dbReference type="Rhea" id="RHEA-COMP:10085"/>
        <dbReference type="Rhea" id="RHEA-COMP:10087"/>
        <dbReference type="ChEBI" id="CHEBI:65314"/>
        <dbReference type="ChEBI" id="CHEBI:65315"/>
        <dbReference type="EC" id="5.4.99.12"/>
    </reaction>
</comment>
<dbReference type="InterPro" id="IPR020095">
    <property type="entry name" value="PsdUridine_synth_TruA_C"/>
</dbReference>
<accession>A0A4R7FR92</accession>
<evidence type="ECO:0000256" key="4">
    <source>
        <dbReference type="HAMAP-Rule" id="MF_00171"/>
    </source>
</evidence>
<dbReference type="Pfam" id="PF01416">
    <property type="entry name" value="PseudoU_synth_1"/>
    <property type="match status" value="1"/>
</dbReference>
<evidence type="ECO:0000256" key="3">
    <source>
        <dbReference type="ARBA" id="ARBA00023235"/>
    </source>
</evidence>
<dbReference type="Proteomes" id="UP000295344">
    <property type="component" value="Unassembled WGS sequence"/>
</dbReference>
<evidence type="ECO:0000256" key="1">
    <source>
        <dbReference type="ARBA" id="ARBA00009375"/>
    </source>
</evidence>
<dbReference type="InterPro" id="IPR020097">
    <property type="entry name" value="PsdUridine_synth_TruA_a/b_dom"/>
</dbReference>
<dbReference type="InterPro" id="IPR020094">
    <property type="entry name" value="TruA/RsuA/RluB/E/F_N"/>
</dbReference>
<evidence type="ECO:0000256" key="2">
    <source>
        <dbReference type="ARBA" id="ARBA00022694"/>
    </source>
</evidence>
<comment type="caution">
    <text evidence="4">Lacks conserved residue(s) required for the propagation of feature annotation.</text>
</comment>
<sequence length="286" mass="30488">MRVRLDVAYDGTGFAGWAAQPGLRTAQGELEGALAVATGRAAGEPPRLVVAGRTDAGVHASGQVAHVDLTPAQLEALTRRHDGAAEVEGVARRLTGLLAAAGDLVVQRSTTAPAGFDARFSAVFRRYRYRIADRLTARDPIDRHRTAVSPRELDEDRMRAAARGLVGLHDFAAFCKPRPGATTIRELQALTWDRDPRGVLVAEVRADAFCHSMVRALVGASMAVGSGRIAPERLADLLNASARSNEFAVAPAHGLTLVEVGYPPDADLAAQAEQARARRTLPDEPR</sequence>
<dbReference type="NCBIfam" id="TIGR00071">
    <property type="entry name" value="hisT_truA"/>
    <property type="match status" value="1"/>
</dbReference>
<comment type="function">
    <text evidence="4">Formation of pseudouridine at positions 38, 39 and 40 in the anticodon stem and loop of transfer RNAs.</text>
</comment>
<evidence type="ECO:0000256" key="6">
    <source>
        <dbReference type="PIRSR" id="PIRSR001430-2"/>
    </source>
</evidence>
<evidence type="ECO:0000313" key="9">
    <source>
        <dbReference type="EMBL" id="TDS80159.1"/>
    </source>
</evidence>
<dbReference type="EC" id="5.4.99.12" evidence="4"/>
<evidence type="ECO:0000313" key="10">
    <source>
        <dbReference type="Proteomes" id="UP000295344"/>
    </source>
</evidence>
<keyword evidence="10" id="KW-1185">Reference proteome</keyword>
<comment type="caution">
    <text evidence="9">The sequence shown here is derived from an EMBL/GenBank/DDBJ whole genome shotgun (WGS) entry which is preliminary data.</text>
</comment>
<comment type="subunit">
    <text evidence="4">Homodimer.</text>
</comment>
<dbReference type="GO" id="GO:0160147">
    <property type="term" value="F:tRNA pseudouridine(38-40) synthase activity"/>
    <property type="evidence" value="ECO:0007669"/>
    <property type="project" value="UniProtKB-EC"/>
</dbReference>
<comment type="similarity">
    <text evidence="1 4 7">Belongs to the tRNA pseudouridine synthase TruA family.</text>
</comment>
<protein>
    <recommendedName>
        <fullName evidence="4">tRNA pseudouridine synthase A</fullName>
        <ecNumber evidence="4">5.4.99.12</ecNumber>
    </recommendedName>
    <alternativeName>
        <fullName evidence="4">tRNA pseudouridine(38-40) synthase</fullName>
    </alternativeName>
    <alternativeName>
        <fullName evidence="4">tRNA pseudouridylate synthase I</fullName>
    </alternativeName>
    <alternativeName>
        <fullName evidence="4">tRNA-uridine isomerase I</fullName>
    </alternativeName>
</protein>